<evidence type="ECO:0000256" key="6">
    <source>
        <dbReference type="ARBA" id="ARBA00038029"/>
    </source>
</evidence>
<keyword evidence="4" id="KW-0808">Transferase</keyword>
<evidence type="ECO:0000256" key="2">
    <source>
        <dbReference type="ARBA" id="ARBA00022490"/>
    </source>
</evidence>
<dbReference type="InterPro" id="IPR029063">
    <property type="entry name" value="SAM-dependent_MTases_sf"/>
</dbReference>
<dbReference type="InterPro" id="IPR019410">
    <property type="entry name" value="Methyltransf_16"/>
</dbReference>
<evidence type="ECO:0000256" key="4">
    <source>
        <dbReference type="ARBA" id="ARBA00022679"/>
    </source>
</evidence>
<gene>
    <name evidence="11 13" type="primary">METTL21A</name>
</gene>
<dbReference type="VGNC" id="VGNC:20123">
    <property type="gene designation" value="METTL21A"/>
</dbReference>
<protein>
    <recommendedName>
        <fullName evidence="7">Protein N-lysine methyltransferase METTL21A</fullName>
    </recommendedName>
    <alternativeName>
        <fullName evidence="8">Methyltransferase-like protein 21A</fullName>
    </alternativeName>
</protein>
<reference evidence="11 12" key="1">
    <citation type="journal article" date="2009" name="Science">
        <title>Genome sequence, comparative analysis, and population genetics of the domestic horse.</title>
        <authorList>
            <consortium name="Broad Institute Genome Sequencing Platform"/>
            <consortium name="Broad Institute Whole Genome Assembly Team"/>
            <person name="Wade C.M."/>
            <person name="Giulotto E."/>
            <person name="Sigurdsson S."/>
            <person name="Zoli M."/>
            <person name="Gnerre S."/>
            <person name="Imsland F."/>
            <person name="Lear T.L."/>
            <person name="Adelson D.L."/>
            <person name="Bailey E."/>
            <person name="Bellone R.R."/>
            <person name="Bloecker H."/>
            <person name="Distl O."/>
            <person name="Edgar R.C."/>
            <person name="Garber M."/>
            <person name="Leeb T."/>
            <person name="Mauceli E."/>
            <person name="MacLeod J.N."/>
            <person name="Penedo M.C.T."/>
            <person name="Raison J.M."/>
            <person name="Sharpe T."/>
            <person name="Vogel J."/>
            <person name="Andersson L."/>
            <person name="Antczak D.F."/>
            <person name="Biagi T."/>
            <person name="Binns M.M."/>
            <person name="Chowdhary B.P."/>
            <person name="Coleman S.J."/>
            <person name="Della Valle G."/>
            <person name="Fryc S."/>
            <person name="Guerin G."/>
            <person name="Hasegawa T."/>
            <person name="Hill E.W."/>
            <person name="Jurka J."/>
            <person name="Kiialainen A."/>
            <person name="Lindgren G."/>
            <person name="Liu J."/>
            <person name="Magnani E."/>
            <person name="Mickelson J.R."/>
            <person name="Murray J."/>
            <person name="Nergadze S.G."/>
            <person name="Onofrio R."/>
            <person name="Pedroni S."/>
            <person name="Piras M.F."/>
            <person name="Raudsepp T."/>
            <person name="Rocchi M."/>
            <person name="Roeed K.H."/>
            <person name="Ryder O.A."/>
            <person name="Searle S."/>
            <person name="Skow L."/>
            <person name="Swinburne J.E."/>
            <person name="Syvaenen A.C."/>
            <person name="Tozaki T."/>
            <person name="Valberg S.J."/>
            <person name="Vaudin M."/>
            <person name="White J.R."/>
            <person name="Zody M.C."/>
            <person name="Lander E.S."/>
            <person name="Lindblad-Toh K."/>
        </authorList>
    </citation>
    <scope>NUCLEOTIDE SEQUENCE [LARGE SCALE GENOMIC DNA]</scope>
    <source>
        <strain evidence="11 12">Thoroughbred</strain>
    </source>
</reference>
<evidence type="ECO:0000313" key="13">
    <source>
        <dbReference type="VGNC" id="VGNC:20123"/>
    </source>
</evidence>
<feature type="region of interest" description="Disordered" evidence="10">
    <location>
        <begin position="33"/>
        <end position="99"/>
    </location>
</feature>
<dbReference type="GO" id="GO:0005737">
    <property type="term" value="C:cytoplasm"/>
    <property type="evidence" value="ECO:0007669"/>
    <property type="project" value="UniProtKB-SubCell"/>
</dbReference>
<accession>A0A3Q2HMB1</accession>
<evidence type="ECO:0000256" key="9">
    <source>
        <dbReference type="ARBA" id="ARBA00049497"/>
    </source>
</evidence>
<dbReference type="GeneTree" id="ENSGT00940000157249"/>
<dbReference type="PANTHER" id="PTHR14614:SF14">
    <property type="entry name" value="PROTEIN N-LYSINE METHYLTRANSFERASE METTL21A"/>
    <property type="match status" value="1"/>
</dbReference>
<organism evidence="11 12">
    <name type="scientific">Equus caballus</name>
    <name type="common">Horse</name>
    <dbReference type="NCBI Taxonomy" id="9796"/>
    <lineage>
        <taxon>Eukaryota</taxon>
        <taxon>Metazoa</taxon>
        <taxon>Chordata</taxon>
        <taxon>Craniata</taxon>
        <taxon>Vertebrata</taxon>
        <taxon>Euteleostomi</taxon>
        <taxon>Mammalia</taxon>
        <taxon>Eutheria</taxon>
        <taxon>Laurasiatheria</taxon>
        <taxon>Perissodactyla</taxon>
        <taxon>Equidae</taxon>
        <taxon>Equus</taxon>
    </lineage>
</organism>
<dbReference type="Proteomes" id="UP000002281">
    <property type="component" value="Chromosome 18"/>
</dbReference>
<feature type="compositionally biased region" description="Low complexity" evidence="10">
    <location>
        <begin position="63"/>
        <end position="99"/>
    </location>
</feature>
<evidence type="ECO:0000256" key="10">
    <source>
        <dbReference type="SAM" id="MobiDB-lite"/>
    </source>
</evidence>
<keyword evidence="3" id="KW-0489">Methyltransferase</keyword>
<comment type="similarity">
    <text evidence="6">Belongs to the methyltransferase superfamily. METTL21 family.</text>
</comment>
<dbReference type="AlphaFoldDB" id="A0A3Q2HMB1"/>
<dbReference type="ExpressionAtlas" id="A0A3Q2HMB1">
    <property type="expression patterns" value="baseline"/>
</dbReference>
<keyword evidence="5" id="KW-0949">S-adenosyl-L-methionine</keyword>
<feature type="region of interest" description="Disordered" evidence="10">
    <location>
        <begin position="250"/>
        <end position="335"/>
    </location>
</feature>
<proteinExistence type="inferred from homology"/>
<keyword evidence="2" id="KW-0963">Cytoplasm</keyword>
<dbReference type="Bgee" id="ENSECAG00000017536">
    <property type="expression patterns" value="Expressed in leukocyte and 23 other cell types or tissues"/>
</dbReference>
<sequence>ARFTGRATRLAGTLFVGTAPHSWARGRGTRLWSELSPPEVPSLKPTAQPARAEKHQRTRAQSAAGARPGPRFPAPRARGAPVPGGSASRGGPRPSPLLLLPVSSSPSSPCFSPSPAPPLPPPPLLPFLFSLSSLPRCLLPPPLLPPLPPPPPPLLLFLFLLLSLFLLRPPRLPAHALPGGRTPSRRLPPPGLLRAVRSGRAAPRALPWGGGGHLGWGPCGPPASLLPAVPELVRGRHCAPCALEGRRAGLGPGSAAAAAHVPPVSRGGQTVDRRAGPRRRRAGRGPHGPGALRGGRGSGAAEVPQARRHLLLRRPHDPDPAGLEAAGRRGGGVGRGAHVTITDRKVALDFLKSNVQANLPPHIQPKAVVKELTWGQNLGSFSSGEFDLILGADIIYLEETFTDLLQTLEHLCSNHSVILLACRIRYERDSNFLAMLERQFTVSKVHYDPEKDVYIYKAQKRSQREDL</sequence>
<dbReference type="Gene3D" id="3.40.50.150">
    <property type="entry name" value="Vaccinia Virus protein VP39"/>
    <property type="match status" value="1"/>
</dbReference>
<dbReference type="GO" id="GO:0032259">
    <property type="term" value="P:methylation"/>
    <property type="evidence" value="ECO:0007669"/>
    <property type="project" value="UniProtKB-KW"/>
</dbReference>
<dbReference type="PANTHER" id="PTHR14614">
    <property type="entry name" value="HEPATOCELLULAR CARCINOMA-ASSOCIATED ANTIGEN"/>
    <property type="match status" value="1"/>
</dbReference>
<evidence type="ECO:0000256" key="8">
    <source>
        <dbReference type="ARBA" id="ARBA00041632"/>
    </source>
</evidence>
<comment type="subcellular location">
    <subcellularLocation>
        <location evidence="1">Cytoplasm</location>
    </subcellularLocation>
</comment>
<reference evidence="11" key="2">
    <citation type="submission" date="2025-08" db="UniProtKB">
        <authorList>
            <consortium name="Ensembl"/>
        </authorList>
    </citation>
    <scope>IDENTIFICATION</scope>
    <source>
        <strain evidence="11">Thoroughbred</strain>
    </source>
</reference>
<evidence type="ECO:0000313" key="11">
    <source>
        <dbReference type="Ensembl" id="ENSECAP00000035836.2"/>
    </source>
</evidence>
<reference evidence="11" key="3">
    <citation type="submission" date="2025-09" db="UniProtKB">
        <authorList>
            <consortium name="Ensembl"/>
        </authorList>
    </citation>
    <scope>IDENTIFICATION</scope>
    <source>
        <strain evidence="11">Thoroughbred</strain>
    </source>
</reference>
<dbReference type="Ensembl" id="ENSECAT00000065574.2">
    <property type="protein sequence ID" value="ENSECAP00000035836.2"/>
    <property type="gene ID" value="ENSECAG00000017536.4"/>
</dbReference>
<comment type="catalytic activity">
    <reaction evidence="9">
        <text>L-lysyl-[protein] + 3 S-adenosyl-L-methionine = N(6),N(6),N(6)-trimethyl-L-lysyl-[protein] + 3 S-adenosyl-L-homocysteine + 3 H(+)</text>
        <dbReference type="Rhea" id="RHEA:54192"/>
        <dbReference type="Rhea" id="RHEA-COMP:9752"/>
        <dbReference type="Rhea" id="RHEA-COMP:13826"/>
        <dbReference type="ChEBI" id="CHEBI:15378"/>
        <dbReference type="ChEBI" id="CHEBI:29969"/>
        <dbReference type="ChEBI" id="CHEBI:57856"/>
        <dbReference type="ChEBI" id="CHEBI:59789"/>
        <dbReference type="ChEBI" id="CHEBI:61961"/>
    </reaction>
    <physiologicalReaction direction="left-to-right" evidence="9">
        <dbReference type="Rhea" id="RHEA:54193"/>
    </physiologicalReaction>
</comment>
<evidence type="ECO:0000313" key="12">
    <source>
        <dbReference type="Proteomes" id="UP000002281"/>
    </source>
</evidence>
<dbReference type="Pfam" id="PF10294">
    <property type="entry name" value="Methyltransf_16"/>
    <property type="match status" value="1"/>
</dbReference>
<evidence type="ECO:0000256" key="7">
    <source>
        <dbReference type="ARBA" id="ARBA00040801"/>
    </source>
</evidence>
<name>A0A3Q2HMB1_HORSE</name>
<dbReference type="GO" id="GO:0008168">
    <property type="term" value="F:methyltransferase activity"/>
    <property type="evidence" value="ECO:0007669"/>
    <property type="project" value="UniProtKB-KW"/>
</dbReference>
<evidence type="ECO:0000256" key="5">
    <source>
        <dbReference type="ARBA" id="ARBA00022691"/>
    </source>
</evidence>
<keyword evidence="12" id="KW-1185">Reference proteome</keyword>
<evidence type="ECO:0000256" key="3">
    <source>
        <dbReference type="ARBA" id="ARBA00022603"/>
    </source>
</evidence>
<evidence type="ECO:0000256" key="1">
    <source>
        <dbReference type="ARBA" id="ARBA00004496"/>
    </source>
</evidence>
<feature type="compositionally biased region" description="Gly residues" evidence="10">
    <location>
        <begin position="285"/>
        <end position="298"/>
    </location>
</feature>